<comment type="caution">
    <text evidence="1">The sequence shown here is derived from an EMBL/GenBank/DDBJ whole genome shotgun (WGS) entry which is preliminary data.</text>
</comment>
<gene>
    <name evidence="1" type="ORF">EST38_g9608</name>
</gene>
<sequence length="356" mass="40393">MIDYRVDCFSEAPMLRKAYLNTTHAFKDPESDLQGRVPSLKFSLPFHQIEDFTASFGSNAVYQDFIEALPLNLRVLNCLGHYIPPIPLPVPITLSKLVEVSFSLEDNGATLHTLFEYLTAPSLSTLSIIGSHPVPSDSLTRNLSMMIQRSKCSLESLILDCADTRLSAFTNILCLSSNITKLDIPHLDTERLRFLILDVNSPNPILPKLRRLWIRNCGRSILPGSFELEILDAVTFMEMLNSRTTARDYDYGVNKGKFAVLEEVHLFGYDDVKLHSDLKLTEPPEDENQAIMDDLAAKFESTLDKKWSQFLHSDTGHATDFVNIKLHMELDRELREMENLDLEKYDTRVLVVGALQ</sequence>
<accession>A0A4Q2DBN6</accession>
<dbReference type="AlphaFoldDB" id="A0A4Q2DBN6"/>
<proteinExistence type="predicted"/>
<dbReference type="SUPFAM" id="SSF52047">
    <property type="entry name" value="RNI-like"/>
    <property type="match status" value="1"/>
</dbReference>
<evidence type="ECO:0000313" key="1">
    <source>
        <dbReference type="EMBL" id="RXW16241.1"/>
    </source>
</evidence>
<dbReference type="STRING" id="2316362.A0A4Q2DBN6"/>
<evidence type="ECO:0000313" key="2">
    <source>
        <dbReference type="Proteomes" id="UP000290288"/>
    </source>
</evidence>
<protein>
    <recommendedName>
        <fullName evidence="3">F-box domain-containing protein</fullName>
    </recommendedName>
</protein>
<organism evidence="1 2">
    <name type="scientific">Candolleomyces aberdarensis</name>
    <dbReference type="NCBI Taxonomy" id="2316362"/>
    <lineage>
        <taxon>Eukaryota</taxon>
        <taxon>Fungi</taxon>
        <taxon>Dikarya</taxon>
        <taxon>Basidiomycota</taxon>
        <taxon>Agaricomycotina</taxon>
        <taxon>Agaricomycetes</taxon>
        <taxon>Agaricomycetidae</taxon>
        <taxon>Agaricales</taxon>
        <taxon>Agaricineae</taxon>
        <taxon>Psathyrellaceae</taxon>
        <taxon>Candolleomyces</taxon>
    </lineage>
</organism>
<name>A0A4Q2DBN6_9AGAR</name>
<evidence type="ECO:0008006" key="3">
    <source>
        <dbReference type="Google" id="ProtNLM"/>
    </source>
</evidence>
<reference evidence="1 2" key="1">
    <citation type="submission" date="2019-01" db="EMBL/GenBank/DDBJ databases">
        <title>Draft genome sequence of Psathyrella aberdarensis IHI B618.</title>
        <authorList>
            <person name="Buettner E."/>
            <person name="Kellner H."/>
        </authorList>
    </citation>
    <scope>NUCLEOTIDE SEQUENCE [LARGE SCALE GENOMIC DNA]</scope>
    <source>
        <strain evidence="1 2">IHI B618</strain>
    </source>
</reference>
<dbReference type="EMBL" id="SDEE01000459">
    <property type="protein sequence ID" value="RXW16241.1"/>
    <property type="molecule type" value="Genomic_DNA"/>
</dbReference>
<dbReference type="Proteomes" id="UP000290288">
    <property type="component" value="Unassembled WGS sequence"/>
</dbReference>
<keyword evidence="2" id="KW-1185">Reference proteome</keyword>